<dbReference type="Pfam" id="PF13450">
    <property type="entry name" value="NAD_binding_8"/>
    <property type="match status" value="1"/>
</dbReference>
<evidence type="ECO:0000313" key="1">
    <source>
        <dbReference type="EMBL" id="MBW0508124.1"/>
    </source>
</evidence>
<protein>
    <recommendedName>
        <fullName evidence="3">Flavin-containing monooxygenase</fullName>
    </recommendedName>
</protein>
<dbReference type="Proteomes" id="UP000765509">
    <property type="component" value="Unassembled WGS sequence"/>
</dbReference>
<dbReference type="SUPFAM" id="SSF51905">
    <property type="entry name" value="FAD/NAD(P)-binding domain"/>
    <property type="match status" value="1"/>
</dbReference>
<keyword evidence="2" id="KW-1185">Reference proteome</keyword>
<dbReference type="PRINTS" id="PR00419">
    <property type="entry name" value="ADXRDTASE"/>
</dbReference>
<sequence>MPHKIPQTNATVYSVKPQAPLSETKTDSFVPYSPSASPRGPSYCQEYQKIDSKFIYDALRAGLESIFDCLYKWLQSFIVISFAPFKPKLDHTFNPPTKYTSTFTKNESSSDKSYVDDKIKSKSRIAIIGAGITGISTAAHFLTHGFEVMIFEQSSQVGGIWSRVNSTSALQLHSIVYRFHPSVKWSRRQEVKQVES</sequence>
<organism evidence="1 2">
    <name type="scientific">Austropuccinia psidii MF-1</name>
    <dbReference type="NCBI Taxonomy" id="1389203"/>
    <lineage>
        <taxon>Eukaryota</taxon>
        <taxon>Fungi</taxon>
        <taxon>Dikarya</taxon>
        <taxon>Basidiomycota</taxon>
        <taxon>Pucciniomycotina</taxon>
        <taxon>Pucciniomycetes</taxon>
        <taxon>Pucciniales</taxon>
        <taxon>Sphaerophragmiaceae</taxon>
        <taxon>Austropuccinia</taxon>
    </lineage>
</organism>
<reference evidence="1" key="1">
    <citation type="submission" date="2021-03" db="EMBL/GenBank/DDBJ databases">
        <title>Draft genome sequence of rust myrtle Austropuccinia psidii MF-1, a brazilian biotype.</title>
        <authorList>
            <person name="Quecine M.C."/>
            <person name="Pachon D.M.R."/>
            <person name="Bonatelli M.L."/>
            <person name="Correr F.H."/>
            <person name="Franceschini L.M."/>
            <person name="Leite T.F."/>
            <person name="Margarido G.R.A."/>
            <person name="Almeida C.A."/>
            <person name="Ferrarezi J.A."/>
            <person name="Labate C.A."/>
        </authorList>
    </citation>
    <scope>NUCLEOTIDE SEQUENCE</scope>
    <source>
        <strain evidence="1">MF-1</strain>
    </source>
</reference>
<dbReference type="AlphaFoldDB" id="A0A9Q3DRT6"/>
<proteinExistence type="predicted"/>
<dbReference type="InterPro" id="IPR036188">
    <property type="entry name" value="FAD/NAD-bd_sf"/>
</dbReference>
<evidence type="ECO:0008006" key="3">
    <source>
        <dbReference type="Google" id="ProtNLM"/>
    </source>
</evidence>
<accession>A0A9Q3DRT6</accession>
<evidence type="ECO:0000313" key="2">
    <source>
        <dbReference type="Proteomes" id="UP000765509"/>
    </source>
</evidence>
<dbReference type="Gene3D" id="3.50.50.60">
    <property type="entry name" value="FAD/NAD(P)-binding domain"/>
    <property type="match status" value="1"/>
</dbReference>
<dbReference type="OrthoDB" id="10006270at2759"/>
<comment type="caution">
    <text evidence="1">The sequence shown here is derived from an EMBL/GenBank/DDBJ whole genome shotgun (WGS) entry which is preliminary data.</text>
</comment>
<name>A0A9Q3DRT6_9BASI</name>
<gene>
    <name evidence="1" type="ORF">O181_047839</name>
</gene>
<dbReference type="EMBL" id="AVOT02020141">
    <property type="protein sequence ID" value="MBW0508124.1"/>
    <property type="molecule type" value="Genomic_DNA"/>
</dbReference>